<sequence length="147" mass="16824">MSLYVNEDIKDEEDIRNLLIKTLDGKQLRIGDIARVEREYSEPQRNGFFVNGKPALAICMAVEQDAIVPDVGKAVDARLAEVTRDIPVGFHTEKIFFQPDKVDDAISSFMWNTYERVFVAEYQQYKKIKVQKSGKGETGYISCLLRE</sequence>
<dbReference type="GO" id="GO:0005886">
    <property type="term" value="C:plasma membrane"/>
    <property type="evidence" value="ECO:0007669"/>
    <property type="project" value="TreeGrafter"/>
</dbReference>
<dbReference type="Proteomes" id="UP000823862">
    <property type="component" value="Unassembled WGS sequence"/>
</dbReference>
<evidence type="ECO:0000313" key="2">
    <source>
        <dbReference type="Proteomes" id="UP000823862"/>
    </source>
</evidence>
<protein>
    <submittedName>
        <fullName evidence="1">Efflux RND transporter permease subunit</fullName>
    </submittedName>
</protein>
<dbReference type="GO" id="GO:0042910">
    <property type="term" value="F:xenobiotic transmembrane transporter activity"/>
    <property type="evidence" value="ECO:0007669"/>
    <property type="project" value="TreeGrafter"/>
</dbReference>
<dbReference type="Gene3D" id="1.20.1640.10">
    <property type="entry name" value="Multidrug efflux transporter AcrB transmembrane domain"/>
    <property type="match status" value="1"/>
</dbReference>
<dbReference type="EMBL" id="DWZI01000018">
    <property type="protein sequence ID" value="HJA85247.1"/>
    <property type="molecule type" value="Genomic_DNA"/>
</dbReference>
<reference evidence="1" key="1">
    <citation type="journal article" date="2021" name="PeerJ">
        <title>Extensive microbial diversity within the chicken gut microbiome revealed by metagenomics and culture.</title>
        <authorList>
            <person name="Gilroy R."/>
            <person name="Ravi A."/>
            <person name="Getino M."/>
            <person name="Pursley I."/>
            <person name="Horton D.L."/>
            <person name="Alikhan N.F."/>
            <person name="Baker D."/>
            <person name="Gharbi K."/>
            <person name="Hall N."/>
            <person name="Watson M."/>
            <person name="Adriaenssens E.M."/>
            <person name="Foster-Nyarko E."/>
            <person name="Jarju S."/>
            <person name="Secka A."/>
            <person name="Antonio M."/>
            <person name="Oren A."/>
            <person name="Chaudhuri R.R."/>
            <person name="La Ragione R."/>
            <person name="Hildebrand F."/>
            <person name="Pallen M.J."/>
        </authorList>
    </citation>
    <scope>NUCLEOTIDE SEQUENCE</scope>
    <source>
        <strain evidence="1">ChiHjej12B11-9795</strain>
    </source>
</reference>
<dbReference type="InterPro" id="IPR001036">
    <property type="entry name" value="Acrflvin-R"/>
</dbReference>
<dbReference type="InterPro" id="IPR027463">
    <property type="entry name" value="AcrB_DN_DC_subdom"/>
</dbReference>
<comment type="caution">
    <text evidence="1">The sequence shown here is derived from an EMBL/GenBank/DDBJ whole genome shotgun (WGS) entry which is preliminary data.</text>
</comment>
<dbReference type="SUPFAM" id="SSF82693">
    <property type="entry name" value="Multidrug efflux transporter AcrB pore domain, PN1, PN2, PC1 and PC2 subdomains"/>
    <property type="match status" value="1"/>
</dbReference>
<dbReference type="Gene3D" id="3.30.2090.10">
    <property type="entry name" value="Multidrug efflux transporter AcrB TolC docking domain, DN and DC subdomains"/>
    <property type="match status" value="1"/>
</dbReference>
<evidence type="ECO:0000313" key="1">
    <source>
        <dbReference type="EMBL" id="HJA85247.1"/>
    </source>
</evidence>
<organism evidence="1 2">
    <name type="scientific">Candidatus Bacteroides avicola</name>
    <dbReference type="NCBI Taxonomy" id="2838468"/>
    <lineage>
        <taxon>Bacteria</taxon>
        <taxon>Pseudomonadati</taxon>
        <taxon>Bacteroidota</taxon>
        <taxon>Bacteroidia</taxon>
        <taxon>Bacteroidales</taxon>
        <taxon>Bacteroidaceae</taxon>
        <taxon>Bacteroides</taxon>
    </lineage>
</organism>
<dbReference type="AlphaFoldDB" id="A0A9D2KUC9"/>
<dbReference type="Pfam" id="PF00873">
    <property type="entry name" value="ACR_tran"/>
    <property type="match status" value="1"/>
</dbReference>
<accession>A0A9D2KUC9</accession>
<name>A0A9D2KUC9_9BACE</name>
<reference evidence="1" key="2">
    <citation type="submission" date="2021-04" db="EMBL/GenBank/DDBJ databases">
        <authorList>
            <person name="Gilroy R."/>
        </authorList>
    </citation>
    <scope>NUCLEOTIDE SEQUENCE</scope>
    <source>
        <strain evidence="1">ChiHjej12B11-9795</strain>
    </source>
</reference>
<dbReference type="Gene3D" id="3.30.70.1320">
    <property type="entry name" value="Multidrug efflux transporter AcrB pore domain like"/>
    <property type="match status" value="1"/>
</dbReference>
<gene>
    <name evidence="1" type="ORF">H9950_03450</name>
</gene>
<dbReference type="PANTHER" id="PTHR32063">
    <property type="match status" value="1"/>
</dbReference>
<proteinExistence type="predicted"/>
<dbReference type="PANTHER" id="PTHR32063:SF18">
    <property type="entry name" value="CATION EFFLUX SYSTEM PROTEIN"/>
    <property type="match status" value="1"/>
</dbReference>